<proteinExistence type="predicted"/>
<dbReference type="AlphaFoldDB" id="A0A7V4WJR9"/>
<comment type="caution">
    <text evidence="1">The sequence shown here is derived from an EMBL/GenBank/DDBJ whole genome shotgun (WGS) entry which is preliminary data.</text>
</comment>
<name>A0A7V4WJR9_9BACT</name>
<gene>
    <name evidence="1" type="ORF">ENW11_01160</name>
</gene>
<dbReference type="EMBL" id="DTIY01000007">
    <property type="protein sequence ID" value="HGY38406.1"/>
    <property type="molecule type" value="Genomic_DNA"/>
</dbReference>
<evidence type="ECO:0000313" key="1">
    <source>
        <dbReference type="EMBL" id="HGY38406.1"/>
    </source>
</evidence>
<sequence>MVSDRVTHIGFSDESHWNQGRFRSIGLVTTSVDLYTSLEEKLRCLLNESRVKEFKWEKLTRDKERLAAIKMCEFAVENACFSKLRVDVLIWDIQDSRHNVRGRDDIANLQRMYYHLFRNVLRARWPDGAVWRLHPDEHAALEWETIRDCLESVSKSVEVDRSLFTSGQFHIRLRQEFHIEEIQPVPSEKYPLLQLADLFGGLAVFSHEKFKEYQKWVQDASCQILLFDEADASVNPSRASQERFNVLKRFEELCNEKQLGVNFIKKQGLWTPDPEKPINFWIYEPQHPEDKAPRKRGNLYDK</sequence>
<organism evidence="1">
    <name type="scientific">Candidatus Caldatribacterium saccharofermentans</name>
    <dbReference type="NCBI Taxonomy" id="1454753"/>
    <lineage>
        <taxon>Bacteria</taxon>
        <taxon>Pseudomonadati</taxon>
        <taxon>Atribacterota</taxon>
        <taxon>Atribacteria</taxon>
        <taxon>Atribacterales</taxon>
        <taxon>Candidatus Caldatribacteriaceae</taxon>
        <taxon>Candidatus Caldatribacterium</taxon>
    </lineage>
</organism>
<protein>
    <submittedName>
        <fullName evidence="1">DUF3800 domain-containing protein</fullName>
    </submittedName>
</protein>
<reference evidence="1" key="1">
    <citation type="journal article" date="2020" name="mSystems">
        <title>Genome- and Community-Level Interaction Insights into Carbon Utilization and Element Cycling Functions of Hydrothermarchaeota in Hydrothermal Sediment.</title>
        <authorList>
            <person name="Zhou Z."/>
            <person name="Liu Y."/>
            <person name="Xu W."/>
            <person name="Pan J."/>
            <person name="Luo Z.H."/>
            <person name="Li M."/>
        </authorList>
    </citation>
    <scope>NUCLEOTIDE SEQUENCE [LARGE SCALE GENOMIC DNA]</scope>
    <source>
        <strain evidence="1">SpSt-82</strain>
    </source>
</reference>
<accession>A0A7V4WJR9</accession>